<dbReference type="Proteomes" id="UP000181956">
    <property type="component" value="Chromosome I"/>
</dbReference>
<keyword evidence="3" id="KW-1185">Reference proteome</keyword>
<organism evidence="2 3">
    <name type="scientific">Microterricola viridarii</name>
    <dbReference type="NCBI Taxonomy" id="412690"/>
    <lineage>
        <taxon>Bacteria</taxon>
        <taxon>Bacillati</taxon>
        <taxon>Actinomycetota</taxon>
        <taxon>Actinomycetes</taxon>
        <taxon>Micrococcales</taxon>
        <taxon>Microbacteriaceae</taxon>
        <taxon>Microterricola</taxon>
    </lineage>
</organism>
<feature type="region of interest" description="Disordered" evidence="1">
    <location>
        <begin position="1"/>
        <end position="49"/>
    </location>
</feature>
<dbReference type="EMBL" id="LT629742">
    <property type="protein sequence ID" value="SDS91544.1"/>
    <property type="molecule type" value="Genomic_DNA"/>
</dbReference>
<accession>A0A1H1W392</accession>
<evidence type="ECO:0000313" key="3">
    <source>
        <dbReference type="Proteomes" id="UP000181956"/>
    </source>
</evidence>
<name>A0A1H1W392_9MICO</name>
<evidence type="ECO:0000313" key="2">
    <source>
        <dbReference type="EMBL" id="SDS91544.1"/>
    </source>
</evidence>
<reference evidence="3" key="1">
    <citation type="submission" date="2016-10" db="EMBL/GenBank/DDBJ databases">
        <authorList>
            <person name="Varghese N."/>
            <person name="Submissions S."/>
        </authorList>
    </citation>
    <scope>NUCLEOTIDE SEQUENCE [LARGE SCALE GENOMIC DNA]</scope>
    <source>
        <strain evidence="3">DSM 21772</strain>
    </source>
</reference>
<proteinExistence type="predicted"/>
<dbReference type="AlphaFoldDB" id="A0A1H1W392"/>
<dbReference type="RefSeq" id="WP_172829697.1">
    <property type="nucleotide sequence ID" value="NZ_LT629742.1"/>
</dbReference>
<dbReference type="STRING" id="412690.SAMN04489834_2427"/>
<feature type="compositionally biased region" description="Basic and acidic residues" evidence="1">
    <location>
        <begin position="1"/>
        <end position="24"/>
    </location>
</feature>
<evidence type="ECO:0000256" key="1">
    <source>
        <dbReference type="SAM" id="MobiDB-lite"/>
    </source>
</evidence>
<feature type="compositionally biased region" description="Acidic residues" evidence="1">
    <location>
        <begin position="28"/>
        <end position="38"/>
    </location>
</feature>
<protein>
    <submittedName>
        <fullName evidence="2">Uncharacterized protein</fullName>
    </submittedName>
</protein>
<gene>
    <name evidence="2" type="ORF">SAMN04489834_2427</name>
</gene>
<sequence length="49" mass="5182">MGEPRNDQPTPEREDGASGDRPTADNDLTADNDVEEDTVATVDPDNAPA</sequence>